<dbReference type="Gene3D" id="1.25.40.10">
    <property type="entry name" value="Tetratricopeptide repeat domain"/>
    <property type="match status" value="1"/>
</dbReference>
<dbReference type="InterPro" id="IPR013126">
    <property type="entry name" value="Hsp_70_fam"/>
</dbReference>
<evidence type="ECO:0000313" key="6">
    <source>
        <dbReference type="EMBL" id="GAA2082247.1"/>
    </source>
</evidence>
<evidence type="ECO:0000256" key="4">
    <source>
        <dbReference type="RuleBase" id="RU003322"/>
    </source>
</evidence>
<comment type="caution">
    <text evidence="6">The sequence shown here is derived from an EMBL/GenBank/DDBJ whole genome shotgun (WGS) entry which is preliminary data.</text>
</comment>
<dbReference type="Gene3D" id="3.90.640.10">
    <property type="entry name" value="Actin, Chain A, domain 4"/>
    <property type="match status" value="1"/>
</dbReference>
<gene>
    <name evidence="6" type="ORF">GCM10009801_41840</name>
</gene>
<keyword evidence="3" id="KW-0143">Chaperone</keyword>
<dbReference type="RefSeq" id="WP_344530387.1">
    <property type="nucleotide sequence ID" value="NZ_BAAAPE010000011.1"/>
</dbReference>
<comment type="similarity">
    <text evidence="4">Belongs to the heat shock protein 70 family.</text>
</comment>
<dbReference type="Pfam" id="PF00012">
    <property type="entry name" value="HSP70"/>
    <property type="match status" value="1"/>
</dbReference>
<reference evidence="6 7" key="1">
    <citation type="journal article" date="2019" name="Int. J. Syst. Evol. Microbiol.">
        <title>The Global Catalogue of Microorganisms (GCM) 10K type strain sequencing project: providing services to taxonomists for standard genome sequencing and annotation.</title>
        <authorList>
            <consortium name="The Broad Institute Genomics Platform"/>
            <consortium name="The Broad Institute Genome Sequencing Center for Infectious Disease"/>
            <person name="Wu L."/>
            <person name="Ma J."/>
        </authorList>
    </citation>
    <scope>NUCLEOTIDE SEQUENCE [LARGE SCALE GENOMIC DNA]</scope>
    <source>
        <strain evidence="6 7">JCM 15478</strain>
    </source>
</reference>
<proteinExistence type="inferred from homology"/>
<feature type="region of interest" description="Disordered" evidence="5">
    <location>
        <begin position="357"/>
        <end position="407"/>
    </location>
</feature>
<dbReference type="SUPFAM" id="SSF48452">
    <property type="entry name" value="TPR-like"/>
    <property type="match status" value="1"/>
</dbReference>
<evidence type="ECO:0000256" key="1">
    <source>
        <dbReference type="ARBA" id="ARBA00022741"/>
    </source>
</evidence>
<keyword evidence="2 4" id="KW-0067">ATP-binding</keyword>
<dbReference type="PRINTS" id="PR00301">
    <property type="entry name" value="HEATSHOCK70"/>
</dbReference>
<keyword evidence="1 4" id="KW-0547">Nucleotide-binding</keyword>
<dbReference type="InterPro" id="IPR043129">
    <property type="entry name" value="ATPase_NBD"/>
</dbReference>
<organism evidence="6 7">
    <name type="scientific">Streptomyces albiaxialis</name>
    <dbReference type="NCBI Taxonomy" id="329523"/>
    <lineage>
        <taxon>Bacteria</taxon>
        <taxon>Bacillati</taxon>
        <taxon>Actinomycetota</taxon>
        <taxon>Actinomycetes</taxon>
        <taxon>Kitasatosporales</taxon>
        <taxon>Streptomycetaceae</taxon>
        <taxon>Streptomyces</taxon>
    </lineage>
</organism>
<name>A0ABN2W3D3_9ACTN</name>
<dbReference type="InterPro" id="IPR011990">
    <property type="entry name" value="TPR-like_helical_dom_sf"/>
</dbReference>
<evidence type="ECO:0000256" key="5">
    <source>
        <dbReference type="SAM" id="MobiDB-lite"/>
    </source>
</evidence>
<sequence>MRGGTEGPGEAPPGAELSGRAARLRLGVDLGATGLRVAYGLPGEPPRTLRAAPSEVPWLLCERPVTGRGPCVFPSLKRKLGRGRPVPTAAGERPPEELVTEELRRVREQAEEASGASVAHTVLNVPVSYGSAQRTALRAAAEAAGLAGPRLISDSVAAVIAHMGGQGSGTYLAFGVGYDGFELGLVRGARGQYRTLGVESAETSGGRAFDAAVLDTAYRHLRDFGAARGPGGMAGTAWQGLRDDAELAREWLGAAPGTFGGAVELPVGGAIGIALRRADLDAYLDRHVARILARARTLFEQTGMEPSDLDAVLLFGGATGMERIRAGAASLGRPCVRLGPDRLALGALAHAARLDEAHPAGPEESATAPAEDGHDTLGDLPPLTAAVLPPPGRTPEEPSGSDAPGPGQVAEARRLAAAGRGEEAAELLRRLIGEAREALDELSAPPPAQAARPSTAAARHLGMARTLLQQGHYDQAVQASHAAWREERARPAGADVLESMIEVHSSAAMAAGPGRFADAERWLLCAYSHDQTNGRIRELLAERTYRHAVGLHDRGQRQDAAAALRKCLEWNPEHTGAQALLGSLNFGRARPRGGT</sequence>
<dbReference type="SUPFAM" id="SSF53067">
    <property type="entry name" value="Actin-like ATPase domain"/>
    <property type="match status" value="2"/>
</dbReference>
<evidence type="ECO:0000256" key="3">
    <source>
        <dbReference type="ARBA" id="ARBA00023186"/>
    </source>
</evidence>
<evidence type="ECO:0008006" key="8">
    <source>
        <dbReference type="Google" id="ProtNLM"/>
    </source>
</evidence>
<dbReference type="Proteomes" id="UP001500016">
    <property type="component" value="Unassembled WGS sequence"/>
</dbReference>
<dbReference type="PANTHER" id="PTHR19375">
    <property type="entry name" value="HEAT SHOCK PROTEIN 70KDA"/>
    <property type="match status" value="1"/>
</dbReference>
<dbReference type="EMBL" id="BAAAPE010000011">
    <property type="protein sequence ID" value="GAA2082247.1"/>
    <property type="molecule type" value="Genomic_DNA"/>
</dbReference>
<protein>
    <recommendedName>
        <fullName evidence="8">Hsp70 family protein</fullName>
    </recommendedName>
</protein>
<accession>A0ABN2W3D3</accession>
<evidence type="ECO:0000256" key="2">
    <source>
        <dbReference type="ARBA" id="ARBA00022840"/>
    </source>
</evidence>
<evidence type="ECO:0000313" key="7">
    <source>
        <dbReference type="Proteomes" id="UP001500016"/>
    </source>
</evidence>
<dbReference type="Gene3D" id="3.30.420.40">
    <property type="match status" value="2"/>
</dbReference>
<keyword evidence="7" id="KW-1185">Reference proteome</keyword>